<dbReference type="Gene3D" id="3.90.550.10">
    <property type="entry name" value="Spore Coat Polysaccharide Biosynthesis Protein SpsA, Chain A"/>
    <property type="match status" value="1"/>
</dbReference>
<accession>A0AAV1HSX6</accession>
<dbReference type="SUPFAM" id="SSF53448">
    <property type="entry name" value="Nucleotide-diphospho-sugar transferases"/>
    <property type="match status" value="1"/>
</dbReference>
<evidence type="ECO:0000313" key="1">
    <source>
        <dbReference type="EMBL" id="CAK0732493.1"/>
    </source>
</evidence>
<sequence>MLRRLEVKLVGVKVLQQTGDPVWAQSLTKLHLFGLTQYKRLIYMDADGLVLRNMDYLFSLPDAPVAMPRAYWLSQPRMCNALAVVQPSAQRLEQLLQRARTHGGFDMDVMNDLYKGQCLVLPNEYIFLTGELRETNHTRYLGNDLLPWNATAELLRAYYVHFSDNPLPKPWLLRPEELASNDSGPSCPPHCEERSLWTSLYQSYHRQMMYC</sequence>
<dbReference type="PANTHER" id="PTHR11183">
    <property type="entry name" value="GLYCOGENIN SUBFAMILY MEMBER"/>
    <property type="match status" value="1"/>
</dbReference>
<organism evidence="1 2">
    <name type="scientific">Coccomyxa viridis</name>
    <dbReference type="NCBI Taxonomy" id="1274662"/>
    <lineage>
        <taxon>Eukaryota</taxon>
        <taxon>Viridiplantae</taxon>
        <taxon>Chlorophyta</taxon>
        <taxon>core chlorophytes</taxon>
        <taxon>Trebouxiophyceae</taxon>
        <taxon>Trebouxiophyceae incertae sedis</taxon>
        <taxon>Coccomyxaceae</taxon>
        <taxon>Coccomyxa</taxon>
    </lineage>
</organism>
<dbReference type="InterPro" id="IPR050587">
    <property type="entry name" value="GNT1/Glycosyltrans_8"/>
</dbReference>
<proteinExistence type="predicted"/>
<gene>
    <name evidence="1" type="ORF">CVIRNUC_000138</name>
</gene>
<reference evidence="1 2" key="1">
    <citation type="submission" date="2023-10" db="EMBL/GenBank/DDBJ databases">
        <authorList>
            <person name="Maclean D."/>
            <person name="Macfadyen A."/>
        </authorList>
    </citation>
    <scope>NUCLEOTIDE SEQUENCE [LARGE SCALE GENOMIC DNA]</scope>
</reference>
<name>A0AAV1HSX6_9CHLO</name>
<evidence type="ECO:0008006" key="3">
    <source>
        <dbReference type="Google" id="ProtNLM"/>
    </source>
</evidence>
<dbReference type="AlphaFoldDB" id="A0AAV1HSX6"/>
<evidence type="ECO:0000313" key="2">
    <source>
        <dbReference type="Proteomes" id="UP001314263"/>
    </source>
</evidence>
<keyword evidence="2" id="KW-1185">Reference proteome</keyword>
<comment type="caution">
    <text evidence="1">The sequence shown here is derived from an EMBL/GenBank/DDBJ whole genome shotgun (WGS) entry which is preliminary data.</text>
</comment>
<dbReference type="EMBL" id="CAUYUE010000001">
    <property type="protein sequence ID" value="CAK0732493.1"/>
    <property type="molecule type" value="Genomic_DNA"/>
</dbReference>
<protein>
    <recommendedName>
        <fullName evidence="3">Hexosyltransferase</fullName>
    </recommendedName>
</protein>
<dbReference type="InterPro" id="IPR029044">
    <property type="entry name" value="Nucleotide-diphossugar_trans"/>
</dbReference>
<dbReference type="Proteomes" id="UP001314263">
    <property type="component" value="Unassembled WGS sequence"/>
</dbReference>